<keyword evidence="2" id="KW-0479">Metal-binding</keyword>
<keyword evidence="5" id="KW-0539">Nucleus</keyword>
<dbReference type="EMBL" id="MU806535">
    <property type="protein sequence ID" value="KAJ3834420.1"/>
    <property type="molecule type" value="Genomic_DNA"/>
</dbReference>
<evidence type="ECO:0000313" key="7">
    <source>
        <dbReference type="Proteomes" id="UP001163846"/>
    </source>
</evidence>
<protein>
    <recommendedName>
        <fullName evidence="8">BED-type domain-containing protein</fullName>
    </recommendedName>
</protein>
<evidence type="ECO:0000256" key="1">
    <source>
        <dbReference type="ARBA" id="ARBA00004123"/>
    </source>
</evidence>
<dbReference type="AlphaFoldDB" id="A0AA38U9U2"/>
<keyword evidence="7" id="KW-1185">Reference proteome</keyword>
<evidence type="ECO:0000256" key="2">
    <source>
        <dbReference type="ARBA" id="ARBA00022723"/>
    </source>
</evidence>
<organism evidence="6 7">
    <name type="scientific">Lentinula raphanica</name>
    <dbReference type="NCBI Taxonomy" id="153919"/>
    <lineage>
        <taxon>Eukaryota</taxon>
        <taxon>Fungi</taxon>
        <taxon>Dikarya</taxon>
        <taxon>Basidiomycota</taxon>
        <taxon>Agaricomycotina</taxon>
        <taxon>Agaricomycetes</taxon>
        <taxon>Agaricomycetidae</taxon>
        <taxon>Agaricales</taxon>
        <taxon>Marasmiineae</taxon>
        <taxon>Omphalotaceae</taxon>
        <taxon>Lentinula</taxon>
    </lineage>
</organism>
<keyword evidence="3" id="KW-0863">Zinc-finger</keyword>
<dbReference type="SUPFAM" id="SSF140996">
    <property type="entry name" value="Hermes dimerisation domain"/>
    <property type="match status" value="1"/>
</dbReference>
<sequence length="234" mass="26730">VYAFFHAKPEIEFAKDHSAKYLVFRCTQCNDTTRQGWKTGDRGSTGNLREHVKKCWGDEALAAVNDLTLEKAKNTVSEFKKSKQTTLTLVVNTVASWFKSFSTRPPEKEKIRVVTARWVAESSRSFLVVRDRGYRWLQKEGRPHHYVPSNDTVARDVKKLYTACKVQLTKELEGYEYLVPIELDCWTSPNHHAFMSIIGKVIRNGTDGEEQLTSILLDFVELPCSHTAENMANA</sequence>
<reference evidence="6" key="1">
    <citation type="submission" date="2022-08" db="EMBL/GenBank/DDBJ databases">
        <authorList>
            <consortium name="DOE Joint Genome Institute"/>
            <person name="Min B."/>
            <person name="Riley R."/>
            <person name="Sierra-Patev S."/>
            <person name="Naranjo-Ortiz M."/>
            <person name="Looney B."/>
            <person name="Konkel Z."/>
            <person name="Slot J.C."/>
            <person name="Sakamoto Y."/>
            <person name="Steenwyk J.L."/>
            <person name="Rokas A."/>
            <person name="Carro J."/>
            <person name="Camarero S."/>
            <person name="Ferreira P."/>
            <person name="Molpeceres G."/>
            <person name="Ruiz-Duenas F.J."/>
            <person name="Serrano A."/>
            <person name="Henrissat B."/>
            <person name="Drula E."/>
            <person name="Hughes K.W."/>
            <person name="Mata J.L."/>
            <person name="Ishikawa N.K."/>
            <person name="Vargas-Isla R."/>
            <person name="Ushijima S."/>
            <person name="Smith C.A."/>
            <person name="Ahrendt S."/>
            <person name="Andreopoulos W."/>
            <person name="He G."/>
            <person name="Labutti K."/>
            <person name="Lipzen A."/>
            <person name="Ng V."/>
            <person name="Sandor L."/>
            <person name="Barry K."/>
            <person name="Martinez A.T."/>
            <person name="Xiao Y."/>
            <person name="Gibbons J.G."/>
            <person name="Terashima K."/>
            <person name="Hibbett D.S."/>
            <person name="Grigoriev I.V."/>
        </authorList>
    </citation>
    <scope>NUCLEOTIDE SEQUENCE</scope>
    <source>
        <strain evidence="6">TFB9207</strain>
    </source>
</reference>
<evidence type="ECO:0008006" key="8">
    <source>
        <dbReference type="Google" id="ProtNLM"/>
    </source>
</evidence>
<dbReference type="Proteomes" id="UP001163846">
    <property type="component" value="Unassembled WGS sequence"/>
</dbReference>
<dbReference type="PANTHER" id="PTHR46481:SF10">
    <property type="entry name" value="ZINC FINGER BED DOMAIN-CONTAINING PROTEIN 39"/>
    <property type="match status" value="1"/>
</dbReference>
<dbReference type="GO" id="GO:0005634">
    <property type="term" value="C:nucleus"/>
    <property type="evidence" value="ECO:0007669"/>
    <property type="project" value="UniProtKB-SubCell"/>
</dbReference>
<dbReference type="GO" id="GO:0008270">
    <property type="term" value="F:zinc ion binding"/>
    <property type="evidence" value="ECO:0007669"/>
    <property type="project" value="UniProtKB-KW"/>
</dbReference>
<evidence type="ECO:0000313" key="6">
    <source>
        <dbReference type="EMBL" id="KAJ3834420.1"/>
    </source>
</evidence>
<proteinExistence type="predicted"/>
<feature type="non-terminal residue" evidence="6">
    <location>
        <position position="1"/>
    </location>
</feature>
<dbReference type="InterPro" id="IPR052035">
    <property type="entry name" value="ZnF_BED_domain_contain"/>
</dbReference>
<accession>A0AA38U9U2</accession>
<feature type="non-terminal residue" evidence="6">
    <location>
        <position position="234"/>
    </location>
</feature>
<evidence type="ECO:0000256" key="5">
    <source>
        <dbReference type="ARBA" id="ARBA00023242"/>
    </source>
</evidence>
<keyword evidence="4" id="KW-0862">Zinc</keyword>
<gene>
    <name evidence="6" type="ORF">F5878DRAFT_523345</name>
</gene>
<evidence type="ECO:0000256" key="4">
    <source>
        <dbReference type="ARBA" id="ARBA00022833"/>
    </source>
</evidence>
<dbReference type="PANTHER" id="PTHR46481">
    <property type="entry name" value="ZINC FINGER BED DOMAIN-CONTAINING PROTEIN 4"/>
    <property type="match status" value="1"/>
</dbReference>
<name>A0AA38U9U2_9AGAR</name>
<evidence type="ECO:0000256" key="3">
    <source>
        <dbReference type="ARBA" id="ARBA00022771"/>
    </source>
</evidence>
<comment type="subcellular location">
    <subcellularLocation>
        <location evidence="1">Nucleus</location>
    </subcellularLocation>
</comment>
<comment type="caution">
    <text evidence="6">The sequence shown here is derived from an EMBL/GenBank/DDBJ whole genome shotgun (WGS) entry which is preliminary data.</text>
</comment>